<dbReference type="PANTHER" id="PTHR32305:SF15">
    <property type="entry name" value="PROTEIN RHSA-RELATED"/>
    <property type="match status" value="1"/>
</dbReference>
<feature type="chain" id="PRO_5039204470" evidence="3">
    <location>
        <begin position="28"/>
        <end position="2820"/>
    </location>
</feature>
<dbReference type="Gene3D" id="2.180.10.10">
    <property type="entry name" value="RHS repeat-associated core"/>
    <property type="match status" value="7"/>
</dbReference>
<dbReference type="EMBL" id="CP060636">
    <property type="protein sequence ID" value="QNM12296.1"/>
    <property type="molecule type" value="Genomic_DNA"/>
</dbReference>
<protein>
    <submittedName>
        <fullName evidence="5">LysM peptidoglycan-binding domain-containing protein</fullName>
    </submittedName>
</protein>
<dbReference type="InterPro" id="IPR045351">
    <property type="entry name" value="DUF6531"/>
</dbReference>
<dbReference type="Pfam" id="PF25023">
    <property type="entry name" value="TEN_YD-shell"/>
    <property type="match status" value="2"/>
</dbReference>
<reference evidence="5 6" key="1">
    <citation type="submission" date="2020-08" db="EMBL/GenBank/DDBJ databases">
        <authorList>
            <person name="Liu C."/>
            <person name="Sun Q."/>
        </authorList>
    </citation>
    <scope>NUCLEOTIDE SEQUENCE [LARGE SCALE GENOMIC DNA]</scope>
    <source>
        <strain evidence="5 6">NSJ-61</strain>
    </source>
</reference>
<dbReference type="InterPro" id="IPR050708">
    <property type="entry name" value="T6SS_VgrG/RHS"/>
</dbReference>
<dbReference type="NCBIfam" id="TIGR03696">
    <property type="entry name" value="Rhs_assc_core"/>
    <property type="match status" value="1"/>
</dbReference>
<evidence type="ECO:0000256" key="3">
    <source>
        <dbReference type="SAM" id="SignalP"/>
    </source>
</evidence>
<evidence type="ECO:0000256" key="2">
    <source>
        <dbReference type="SAM" id="MobiDB-lite"/>
    </source>
</evidence>
<dbReference type="RefSeq" id="WP_117453747.1">
    <property type="nucleotide sequence ID" value="NZ_CP060636.1"/>
</dbReference>
<dbReference type="NCBIfam" id="TIGR01643">
    <property type="entry name" value="YD_repeat_2x"/>
    <property type="match status" value="8"/>
</dbReference>
<dbReference type="InterPro" id="IPR031325">
    <property type="entry name" value="RHS_repeat"/>
</dbReference>
<name>A0A7G9GNB4_9FIRM</name>
<feature type="domain" description="LysM" evidence="4">
    <location>
        <begin position="616"/>
        <end position="659"/>
    </location>
</feature>
<dbReference type="InterPro" id="IPR022385">
    <property type="entry name" value="Rhs_assc_core"/>
</dbReference>
<dbReference type="Pfam" id="PF05593">
    <property type="entry name" value="RHS_repeat"/>
    <property type="match status" value="4"/>
</dbReference>
<sequence>MKANNFYKKSKRLLLCLLAGSMCINLSGGLTEVIAHERGLIKDKAQYGDMYNKELNSDIAKDNGDEQSADTEQGLKEPTIQQEKSSFESQKEIIAKRTEYSKTYKLSNGSYVTEQFFEPVHKKIDGNWIDIDDTLKQSTDLFRSAKKEYSNDDGVMPVTFDNAGVNVNNDIMIELTDKNTDGMSAKENAILYNQVIKNVDVQYDVRSNHVFQNIQFYSADNTSFSYQIHTDLNVEKQEESIRFTNAEGNKDYTIKAPVLKDNSGNVSMKVSVNLENKGDGDYLVTYTADQEFMNDKERAYPVSLLSSVEDSKEQMVDSSYIRSGSPNITSMYEHLLVGYDKDGVVSGLGDPSIIAIARAFFTFPIPEIGDHKIITNAYLTLDKFSDYGDLEVNQIDVYDTNTKVDTNHVNWNNQPTNITKISSNTNLKGTSYKMFDITEAANKMYKGTATSIMLRAADESDSKYLLSFHSESTGYRPRVRVEYRDDYDVDPDTDIDNLEEYFRFYTKGFNNFMGISIDGRAKPYSDVNFDLYEQQGNDKEKKVNSSKTKSDAYYLDPIFVVKPLKDVQQYENDKANYTSDYFENAFFPKKDTLYNFHVYVTKDSEKSKELITDSFLFYEVKLGDNLQTISTHYGVSIEDILKDNNTSEKKIKEGDVLFIRYPHENPILSDELFTPPVKIKEYTSEYKYRGPECPYGCTVGDPINTTTGNFYHQSIDATVQDFEELNITRTFNSYGEKTSSIFGNGFSSNMEQYVSYTKDDNILYFAGDGKIFQFVKSKDGYKSDDFYSVKETDNGIEIFNSETKDTLYFNEYGILQQRKTLDGYKVLYNYDEYGKIKSIMLGEKEIAFEYYPKMNLVKTISLPDGTNVQYVYDSHRRLIEYTDTKGLNEKYNYDKKGRMTSIIDKNGNESAINTYDDKDRVIKQIDGNGNETSFVYGANKNTYTYADGTSETYTFDSEHRIIGIVNSDGIGKSYTYENGMIASETNALGQTAYFTYDKNKNLIKKTDFDGTTESYTYDSENRMISKTDKYGRTSSYQYDQKSNLIHVKNGDGTSITYTYDEKNHVIKEITETGAWKTYEYSDNQVSVETHSTGLIITYTYDAMGRMIHMDDNQGRSISYVYDKQGNVLEKTDVDGLTEKYLYDNEGHMTEFIDKIGGKTTYTYDKNGNQTVAQKGDMTATKIYNGKNRIIEEKNFDGSYHKYLYDSAGNKIEETDIYGNKTVYTYDALGNVLTETDVFGKINKNTYENGLLVKNEDKLGNVTTYKYDKFGQEVEKTLPNGKQETKEYVADKVVKATDQYGRVKITEYDTFGRISKETSETGIVTVYTYDDNNQVLIKTVDDERVNEYTYDVYGNQLTSKDALGNITSFTYDSMNRITQEIDPLGNKTVHIFNGLGNEIEVIDAKGNSEKHIYDINGLLIKDVDKNGYATTYKNKNGKRTSTTTADGIVTTFIYDKYNNLIDTKINNISIEKNTYNQYGQLVKIEKPSEQYTYEYDDYGRKIKEINNITTLTTEYTYDSFDNILEQKDSGGKKISYEYDEYNRMIKTIDAYGRTETQIYDINSNVIEVKNFSNETEKYSFDAYGNLITESDKFGNITTYSYDLNNNRITSKDARDVIITNKYDANGNVIETSNSFYDAKQKFTYDANENLILSIDFMGNETKNEYDANNQKVSVINANGQTTKTEYDVHGNVIKVINADGQSKQIKYNAFGQVIEEVDERGFSIKYHYNDKLLQDEITDKLGKTIKITYGNDNLPNKIKNQNGYTTVYEYDIYGNAVKETDPNGNIKETEYDLLGNVVKVTEPRKETINIYNSIGLIIETKVNGKTTLKNTLDDFNQIVETSNALNQTTKNTYDKYGNLVKTDNEGYITILSYDKVNREVKKVENDKKTTILKYDILDHMVSQEINDKEVICNNYDAVGNILYHKENGVESKYEYNDVNKVIAIQLRSLGDSEEYLTVYTMKYDETGNMIQQKDYYGNTTTLAYDANNNKISEVTARGNETKYEFDALGNMVKVQNPLNRVINYTYDGNNNLTQKRINDLVATYKYDSANNIVEESNEYGYTEMFEYDDFGNLTNYVKPDGTEITYEFDLLGNKLKEGSRTFSYDNHNNLVSASYNGKNLSFEYDEFNRMVTSTDAKGNSVSYGWDIYNNRTSITYPDKTKVSYTYNDFNKITKVKENDKEVASYTFDVRGNATSLKNKNTVKKYTYDEMNKVTSYDFTNNGKHFIKYEYSYDPDGNIIKEVIDGKENTYAFDEVGEIKTSNKFIDGKLIETKYGYDLYGNQTETSSDGKFKIYHYNERNQLTNIKTQDGLTDIYYNKNGNMKEILYAGGKKETLEYDEFDQLIKLSNSKDQSFEYEYDAQGDRTSYVKNINDPYDAEAWYKYLEETPYDEVKDLLEDKNSTDTFDALRYQAKYHADKNTCVGMEEMDENDRTSTYGNYVIDKSLKNSEILMSDSDVKHIYGMDERLFTECGDPKMSYETSVITYLNGLNNSVIGTNTLSISFGVKTNTENKLEYDDFGKTNDMKEGFGYNGEELDGNGLIYLRARYYNPELGRFIQIDRFRGKKEDIESQNRYIYTNNNPYKFIDKTGKSSDVFDPDFWMKVGEAVGAAAAVVTSWTPPGWLAWAVAGVSAVGAYIYYNRDSLRESYENGLRKKNEMIADTLINNETVTISGGSTSWAGSTTLRPTITMTREQYLKEVACQEVKDIYAKKLAQEAEAAQTENEIKKRIEDKLGELDKGSIDTTKNKQRKVTNKDKSGGMDKANKDFDDLDLDNVREYPNGTRVGEFPDGTEVNVRPNSSEGSPTVEVKKPNGKRIKYRYK</sequence>
<dbReference type="InterPro" id="IPR006530">
    <property type="entry name" value="YD"/>
</dbReference>
<feature type="compositionally biased region" description="Basic and acidic residues" evidence="2">
    <location>
        <begin position="2751"/>
        <end position="2766"/>
    </location>
</feature>
<feature type="compositionally biased region" description="Basic residues" evidence="2">
    <location>
        <begin position="2810"/>
        <end position="2820"/>
    </location>
</feature>
<evidence type="ECO:0000256" key="1">
    <source>
        <dbReference type="ARBA" id="ARBA00022737"/>
    </source>
</evidence>
<dbReference type="CDD" id="cd00118">
    <property type="entry name" value="LysM"/>
    <property type="match status" value="1"/>
</dbReference>
<evidence type="ECO:0000259" key="4">
    <source>
        <dbReference type="PROSITE" id="PS51782"/>
    </source>
</evidence>
<dbReference type="InterPro" id="IPR056823">
    <property type="entry name" value="TEN-like_YD-shell"/>
</dbReference>
<keyword evidence="1" id="KW-0677">Repeat</keyword>
<evidence type="ECO:0000313" key="5">
    <source>
        <dbReference type="EMBL" id="QNM12296.1"/>
    </source>
</evidence>
<dbReference type="PROSITE" id="PS51782">
    <property type="entry name" value="LYSM"/>
    <property type="match status" value="1"/>
</dbReference>
<dbReference type="SUPFAM" id="SSF54106">
    <property type="entry name" value="LysM domain"/>
    <property type="match status" value="1"/>
</dbReference>
<dbReference type="PANTHER" id="PTHR32305">
    <property type="match status" value="1"/>
</dbReference>
<feature type="region of interest" description="Disordered" evidence="2">
    <location>
        <begin position="2737"/>
        <end position="2820"/>
    </location>
</feature>
<gene>
    <name evidence="5" type="ORF">H9Q80_18985</name>
</gene>
<evidence type="ECO:0000313" key="6">
    <source>
        <dbReference type="Proteomes" id="UP000515856"/>
    </source>
</evidence>
<feature type="signal peptide" evidence="3">
    <location>
        <begin position="1"/>
        <end position="27"/>
    </location>
</feature>
<dbReference type="KEGG" id="ehn:H9Q80_18985"/>
<keyword evidence="6" id="KW-1185">Reference proteome</keyword>
<dbReference type="InterPro" id="IPR036779">
    <property type="entry name" value="LysM_dom_sf"/>
</dbReference>
<dbReference type="Pfam" id="PF01476">
    <property type="entry name" value="LysM"/>
    <property type="match status" value="1"/>
</dbReference>
<dbReference type="InterPro" id="IPR018392">
    <property type="entry name" value="LysM"/>
</dbReference>
<proteinExistence type="predicted"/>
<feature type="region of interest" description="Disordered" evidence="2">
    <location>
        <begin position="59"/>
        <end position="88"/>
    </location>
</feature>
<dbReference type="SMART" id="SM00257">
    <property type="entry name" value="LysM"/>
    <property type="match status" value="1"/>
</dbReference>
<dbReference type="Pfam" id="PF20148">
    <property type="entry name" value="DUF6531"/>
    <property type="match status" value="1"/>
</dbReference>
<organism evidence="5 6">
    <name type="scientific">[Eubacterium] hominis</name>
    <dbReference type="NCBI Taxonomy" id="2764325"/>
    <lineage>
        <taxon>Bacteria</taxon>
        <taxon>Bacillati</taxon>
        <taxon>Bacillota</taxon>
        <taxon>Erysipelotrichia</taxon>
        <taxon>Erysipelotrichales</taxon>
        <taxon>Erysipelotrichaceae</taxon>
        <taxon>Amedibacillus</taxon>
    </lineage>
</organism>
<accession>A0A7G9GNB4</accession>
<dbReference type="Proteomes" id="UP000515856">
    <property type="component" value="Chromosome"/>
</dbReference>
<dbReference type="Gene3D" id="3.10.350.10">
    <property type="entry name" value="LysM domain"/>
    <property type="match status" value="1"/>
</dbReference>
<keyword evidence="3" id="KW-0732">Signal</keyword>